<protein>
    <submittedName>
        <fullName evidence="8">ABC transporter ATP-binding protein</fullName>
    </submittedName>
</protein>
<evidence type="ECO:0000256" key="6">
    <source>
        <dbReference type="ARBA" id="ARBA00024722"/>
    </source>
</evidence>
<keyword evidence="5 8" id="KW-0067">ATP-binding</keyword>
<proteinExistence type="inferred from homology"/>
<dbReference type="RefSeq" id="WP_006018757.1">
    <property type="nucleotide sequence ID" value="NZ_BMHC01000001.1"/>
</dbReference>
<dbReference type="PANTHER" id="PTHR43776:SF7">
    <property type="entry name" value="D,D-DIPEPTIDE TRANSPORT ATP-BINDING PROTEIN DDPF-RELATED"/>
    <property type="match status" value="1"/>
</dbReference>
<evidence type="ECO:0000256" key="2">
    <source>
        <dbReference type="ARBA" id="ARBA00005417"/>
    </source>
</evidence>
<evidence type="ECO:0000259" key="7">
    <source>
        <dbReference type="PROSITE" id="PS50893"/>
    </source>
</evidence>
<reference evidence="8" key="1">
    <citation type="journal article" date="2014" name="Int. J. Syst. Evol. Microbiol.">
        <title>Complete genome sequence of Corynebacterium casei LMG S-19264T (=DSM 44701T), isolated from a smear-ripened cheese.</title>
        <authorList>
            <consortium name="US DOE Joint Genome Institute (JGI-PGF)"/>
            <person name="Walter F."/>
            <person name="Albersmeier A."/>
            <person name="Kalinowski J."/>
            <person name="Ruckert C."/>
        </authorList>
    </citation>
    <scope>NUCLEOTIDE SEQUENCE</scope>
    <source>
        <strain evidence="8">CGMCC 1.15034</strain>
    </source>
</reference>
<dbReference type="OrthoDB" id="9815712at2"/>
<dbReference type="EMBL" id="CP030057">
    <property type="protein sequence ID" value="QOZ58376.1"/>
    <property type="molecule type" value="Genomic_DNA"/>
</dbReference>
<dbReference type="Proteomes" id="UP000625079">
    <property type="component" value="Unassembled WGS sequence"/>
</dbReference>
<dbReference type="InterPro" id="IPR027417">
    <property type="entry name" value="P-loop_NTPase"/>
</dbReference>
<reference evidence="8" key="3">
    <citation type="submission" date="2022-12" db="EMBL/GenBank/DDBJ databases">
        <authorList>
            <person name="Sun Q."/>
            <person name="Zhou Y."/>
        </authorList>
    </citation>
    <scope>NUCLEOTIDE SEQUENCE</scope>
    <source>
        <strain evidence="8">CGMCC 1.15034</strain>
    </source>
</reference>
<dbReference type="Pfam" id="PF08352">
    <property type="entry name" value="oligo_HPY"/>
    <property type="match status" value="1"/>
</dbReference>
<dbReference type="Gene3D" id="3.40.50.300">
    <property type="entry name" value="P-loop containing nucleotide triphosphate hydrolases"/>
    <property type="match status" value="1"/>
</dbReference>
<comment type="function">
    <text evidence="6">Involved in beta-(1--&gt;2)glucan export. Transmembrane domains (TMD) form a pore in the inner membrane and the ATP-binding domain (NBD) is responsible for energy generation.</text>
</comment>
<keyword evidence="10" id="KW-1185">Reference proteome</keyword>
<evidence type="ECO:0000256" key="1">
    <source>
        <dbReference type="ARBA" id="ARBA00004417"/>
    </source>
</evidence>
<dbReference type="InterPro" id="IPR003593">
    <property type="entry name" value="AAA+_ATPase"/>
</dbReference>
<dbReference type="SMART" id="SM00382">
    <property type="entry name" value="AAA"/>
    <property type="match status" value="1"/>
</dbReference>
<reference evidence="9 10" key="2">
    <citation type="submission" date="2018-06" db="EMBL/GenBank/DDBJ databases">
        <title>Comparative genomics of rhizobia nodulating Arachis hypogaea in China.</title>
        <authorList>
            <person name="Li Y."/>
        </authorList>
    </citation>
    <scope>NUCLEOTIDE SEQUENCE [LARGE SCALE GENOMIC DNA]</scope>
    <source>
        <strain evidence="9 10">CCBAU 51658</strain>
    </source>
</reference>
<keyword evidence="4" id="KW-0547">Nucleotide-binding</keyword>
<dbReference type="Proteomes" id="UP000593880">
    <property type="component" value="Chromosome"/>
</dbReference>
<dbReference type="InterPro" id="IPR013563">
    <property type="entry name" value="Oligopep_ABC_C"/>
</dbReference>
<comment type="similarity">
    <text evidence="2">Belongs to the ABC transporter superfamily.</text>
</comment>
<dbReference type="AlphaFoldDB" id="A0A410V0X6"/>
<evidence type="ECO:0000313" key="10">
    <source>
        <dbReference type="Proteomes" id="UP000593880"/>
    </source>
</evidence>
<keyword evidence="3" id="KW-0813">Transport</keyword>
<dbReference type="InterPro" id="IPR050319">
    <property type="entry name" value="ABC_transp_ATP-bind"/>
</dbReference>
<dbReference type="NCBIfam" id="TIGR01727">
    <property type="entry name" value="oligo_HPY"/>
    <property type="match status" value="1"/>
</dbReference>
<dbReference type="Pfam" id="PF00005">
    <property type="entry name" value="ABC_tran"/>
    <property type="match status" value="1"/>
</dbReference>
<dbReference type="EMBL" id="BMHC01000001">
    <property type="protein sequence ID" value="GGI20615.1"/>
    <property type="molecule type" value="Genomic_DNA"/>
</dbReference>
<dbReference type="GO" id="GO:0005886">
    <property type="term" value="C:plasma membrane"/>
    <property type="evidence" value="ECO:0007669"/>
    <property type="project" value="UniProtKB-SubCell"/>
</dbReference>
<evidence type="ECO:0000313" key="11">
    <source>
        <dbReference type="Proteomes" id="UP000625079"/>
    </source>
</evidence>
<dbReference type="PROSITE" id="PS50893">
    <property type="entry name" value="ABC_TRANSPORTER_2"/>
    <property type="match status" value="1"/>
</dbReference>
<dbReference type="GO" id="GO:0005524">
    <property type="term" value="F:ATP binding"/>
    <property type="evidence" value="ECO:0007669"/>
    <property type="project" value="UniProtKB-KW"/>
</dbReference>
<dbReference type="GO" id="GO:0016887">
    <property type="term" value="F:ATP hydrolysis activity"/>
    <property type="evidence" value="ECO:0007669"/>
    <property type="project" value="InterPro"/>
</dbReference>
<dbReference type="PANTHER" id="PTHR43776">
    <property type="entry name" value="TRANSPORT ATP-BINDING PROTEIN"/>
    <property type="match status" value="1"/>
</dbReference>
<dbReference type="SUPFAM" id="SSF52540">
    <property type="entry name" value="P-loop containing nucleoside triphosphate hydrolases"/>
    <property type="match status" value="1"/>
</dbReference>
<dbReference type="GO" id="GO:0015833">
    <property type="term" value="P:peptide transport"/>
    <property type="evidence" value="ECO:0007669"/>
    <property type="project" value="InterPro"/>
</dbReference>
<dbReference type="CDD" id="cd03257">
    <property type="entry name" value="ABC_NikE_OppD_transporters"/>
    <property type="match status" value="1"/>
</dbReference>
<evidence type="ECO:0000256" key="5">
    <source>
        <dbReference type="ARBA" id="ARBA00022840"/>
    </source>
</evidence>
<evidence type="ECO:0000256" key="4">
    <source>
        <dbReference type="ARBA" id="ARBA00022741"/>
    </source>
</evidence>
<name>A0A410V0X6_9BRAD</name>
<comment type="subcellular location">
    <subcellularLocation>
        <location evidence="1">Cell inner membrane</location>
        <topology evidence="1">Peripheral membrane protein</topology>
    </subcellularLocation>
</comment>
<feature type="domain" description="ABC transporter" evidence="7">
    <location>
        <begin position="9"/>
        <end position="260"/>
    </location>
</feature>
<sequence length="346" mass="37725">MNDVATNILEVSDLCVDYASTTSFGVTGAPSVRAVKGISLTLQRGETLSLVGESGCGKSTTAMAILQLTPPSGGRVVFDGRDITGFSHRQMRPLRREMQIIYQDPFGSLNPRMTIADLIAEPMAIQGVGRSGHERRAKAAELLDTVGMGTRFLDRYPHQLSGGQRQRVAIARALSLRPKLLICDEPVSALDVSVQAQVLNLFSDLKEQFGLSYLFISHDLGVVRHMSDRVAVMYLGRIVEIATRDDLYGEPLHPYTRILLDAVAVPDPQIERARDHVLLQGEVPSVATPPPGCPFHPRCQSAMPVCSREIPPLRLHGNRQIACHLYDETAANKAIEAAMDGNGNPN</sequence>
<organism evidence="8 11">
    <name type="scientific">Bradyrhizobium guangdongense</name>
    <dbReference type="NCBI Taxonomy" id="1325090"/>
    <lineage>
        <taxon>Bacteria</taxon>
        <taxon>Pseudomonadati</taxon>
        <taxon>Pseudomonadota</taxon>
        <taxon>Alphaproteobacteria</taxon>
        <taxon>Hyphomicrobiales</taxon>
        <taxon>Nitrobacteraceae</taxon>
        <taxon>Bradyrhizobium</taxon>
    </lineage>
</organism>
<evidence type="ECO:0000256" key="3">
    <source>
        <dbReference type="ARBA" id="ARBA00022448"/>
    </source>
</evidence>
<dbReference type="FunFam" id="3.40.50.300:FF:000016">
    <property type="entry name" value="Oligopeptide ABC transporter ATP-binding component"/>
    <property type="match status" value="1"/>
</dbReference>
<dbReference type="PROSITE" id="PS00211">
    <property type="entry name" value="ABC_TRANSPORTER_1"/>
    <property type="match status" value="1"/>
</dbReference>
<evidence type="ECO:0000313" key="9">
    <source>
        <dbReference type="EMBL" id="QOZ58376.1"/>
    </source>
</evidence>
<accession>A0A410V0X6</accession>
<dbReference type="InterPro" id="IPR017871">
    <property type="entry name" value="ABC_transporter-like_CS"/>
</dbReference>
<dbReference type="GO" id="GO:0055085">
    <property type="term" value="P:transmembrane transport"/>
    <property type="evidence" value="ECO:0007669"/>
    <property type="project" value="UniProtKB-ARBA"/>
</dbReference>
<gene>
    <name evidence="8" type="ORF">GCM10010987_10240</name>
    <name evidence="9" type="ORF">XH86_06245</name>
</gene>
<evidence type="ECO:0000313" key="8">
    <source>
        <dbReference type="EMBL" id="GGI20615.1"/>
    </source>
</evidence>
<dbReference type="InterPro" id="IPR003439">
    <property type="entry name" value="ABC_transporter-like_ATP-bd"/>
</dbReference>